<accession>A0A6G9CX64</accession>
<dbReference type="AlphaFoldDB" id="A0A6G9CX64"/>
<evidence type="ECO:0000313" key="1">
    <source>
        <dbReference type="EMBL" id="QIP41410.1"/>
    </source>
</evidence>
<evidence type="ECO:0000313" key="2">
    <source>
        <dbReference type="Proteomes" id="UP000502345"/>
    </source>
</evidence>
<dbReference type="EMBL" id="CP050124">
    <property type="protein sequence ID" value="QIP41410.1"/>
    <property type="molecule type" value="Genomic_DNA"/>
</dbReference>
<proteinExistence type="predicted"/>
<organism evidence="1 2">
    <name type="scientific">Rhodococcus erythropolis</name>
    <name type="common">Arthrobacter picolinophilus</name>
    <dbReference type="NCBI Taxonomy" id="1833"/>
    <lineage>
        <taxon>Bacteria</taxon>
        <taxon>Bacillati</taxon>
        <taxon>Actinomycetota</taxon>
        <taxon>Actinomycetes</taxon>
        <taxon>Mycobacteriales</taxon>
        <taxon>Nocardiaceae</taxon>
        <taxon>Rhodococcus</taxon>
        <taxon>Rhodococcus erythropolis group</taxon>
    </lineage>
</organism>
<name>A0A6G9CX64_RHOER</name>
<sequence>MLHGLWSPGSGLKLWVDGHEGAGTDDPRDPVSAVLHRKFRHRVNVAMPPVPGGPLQSEYAAVALAPPDAVDLLLRFKADDQRIAGDLHFLVHVARGIDRWVRAGRVVPALTRAEGSWWPRWQLSVGERQRAWIGELVVAMPPVQRAVGSPRATIEDITNELTDPIVRRALGDSHPVVQTPLWQGRVVRGRFRRRVGTSGRGTRRMGVDVHRRRAGLGSAADRA</sequence>
<dbReference type="Proteomes" id="UP000502345">
    <property type="component" value="Chromosome"/>
</dbReference>
<protein>
    <submittedName>
        <fullName evidence="1">Uncharacterized protein</fullName>
    </submittedName>
</protein>
<reference evidence="1 2" key="1">
    <citation type="submission" date="2020-03" db="EMBL/GenBank/DDBJ databases">
        <title>Screen low temperature-resistant strains for efficient degradation of petroleum hydrocarbons under the low temperature.</title>
        <authorList>
            <person name="Wang Y."/>
            <person name="Chen J."/>
        </authorList>
    </citation>
    <scope>NUCLEOTIDE SEQUENCE [LARGE SCALE GENOMIC DNA]</scope>
    <source>
        <strain evidence="1 2">KB1</strain>
    </source>
</reference>
<gene>
    <name evidence="1" type="ORF">G9444_4166</name>
</gene>